<dbReference type="Proteomes" id="UP000189299">
    <property type="component" value="Unassembled WGS sequence"/>
</dbReference>
<dbReference type="SUPFAM" id="SSF56349">
    <property type="entry name" value="DNA breaking-rejoining enzymes"/>
    <property type="match status" value="1"/>
</dbReference>
<dbReference type="GO" id="GO:0006310">
    <property type="term" value="P:DNA recombination"/>
    <property type="evidence" value="ECO:0007669"/>
    <property type="project" value="UniProtKB-KW"/>
</dbReference>
<dbReference type="InterPro" id="IPR050090">
    <property type="entry name" value="Tyrosine_recombinase_XerCD"/>
</dbReference>
<dbReference type="GO" id="GO:0003677">
    <property type="term" value="F:DNA binding"/>
    <property type="evidence" value="ECO:0007669"/>
    <property type="project" value="UniProtKB-UniRule"/>
</dbReference>
<evidence type="ECO:0000256" key="3">
    <source>
        <dbReference type="ARBA" id="ARBA00023125"/>
    </source>
</evidence>
<dbReference type="OrthoDB" id="9803188at2"/>
<evidence type="ECO:0000256" key="4">
    <source>
        <dbReference type="ARBA" id="ARBA00023172"/>
    </source>
</evidence>
<accession>A0A1V2UIC5</accession>
<dbReference type="EMBL" id="MSTR01000007">
    <property type="protein sequence ID" value="ONN43060.1"/>
    <property type="molecule type" value="Genomic_DNA"/>
</dbReference>
<dbReference type="Gene3D" id="1.10.443.10">
    <property type="entry name" value="Intergrase catalytic core"/>
    <property type="match status" value="1"/>
</dbReference>
<dbReference type="Pfam" id="PF00589">
    <property type="entry name" value="Phage_integrase"/>
    <property type="match status" value="1"/>
</dbReference>
<dbReference type="InterPro" id="IPR044068">
    <property type="entry name" value="CB"/>
</dbReference>
<dbReference type="Gene3D" id="1.10.150.130">
    <property type="match status" value="1"/>
</dbReference>
<organism evidence="8 9">
    <name type="scientific">Enterococcus mundtii</name>
    <dbReference type="NCBI Taxonomy" id="53346"/>
    <lineage>
        <taxon>Bacteria</taxon>
        <taxon>Bacillati</taxon>
        <taxon>Bacillota</taxon>
        <taxon>Bacilli</taxon>
        <taxon>Lactobacillales</taxon>
        <taxon>Enterococcaceae</taxon>
        <taxon>Enterococcus</taxon>
    </lineage>
</organism>
<feature type="domain" description="Tyr recombinase" evidence="6">
    <location>
        <begin position="167"/>
        <end position="377"/>
    </location>
</feature>
<dbReference type="PROSITE" id="PS51900">
    <property type="entry name" value="CB"/>
    <property type="match status" value="1"/>
</dbReference>
<name>A0A1V2UIC5_ENTMU</name>
<dbReference type="InterPro" id="IPR013762">
    <property type="entry name" value="Integrase-like_cat_sf"/>
</dbReference>
<reference evidence="8 9" key="1">
    <citation type="submission" date="2016-12" db="EMBL/GenBank/DDBJ databases">
        <authorList>
            <person name="Song W.-J."/>
            <person name="Kurnit D.M."/>
        </authorList>
    </citation>
    <scope>NUCLEOTIDE SEQUENCE [LARGE SCALE GENOMIC DNA]</scope>
    <source>
        <strain evidence="8 9">CGB1038-1_S1</strain>
    </source>
</reference>
<feature type="domain" description="Core-binding (CB)" evidence="7">
    <location>
        <begin position="60"/>
        <end position="141"/>
    </location>
</feature>
<evidence type="ECO:0000313" key="8">
    <source>
        <dbReference type="EMBL" id="ONN43060.1"/>
    </source>
</evidence>
<keyword evidence="3 5" id="KW-0238">DNA-binding</keyword>
<evidence type="ECO:0000256" key="2">
    <source>
        <dbReference type="ARBA" id="ARBA00022908"/>
    </source>
</evidence>
<comment type="similarity">
    <text evidence="1">Belongs to the 'phage' integrase family.</text>
</comment>
<dbReference type="Pfam" id="PF14657">
    <property type="entry name" value="Arm-DNA-bind_4"/>
    <property type="match status" value="1"/>
</dbReference>
<keyword evidence="2" id="KW-0229">DNA integration</keyword>
<evidence type="ECO:0000256" key="1">
    <source>
        <dbReference type="ARBA" id="ARBA00008857"/>
    </source>
</evidence>
<evidence type="ECO:0000259" key="6">
    <source>
        <dbReference type="PROSITE" id="PS51898"/>
    </source>
</evidence>
<sequence>MASIKQQENGKWRFRIRYKDNGKFREVSKSGFRTKRDAQAAANELERQYNNGVQIGANNILMADYLEDWLEVYKKPNIKQSTYLRLECSIRLHILPTFGMMSLKEITRTDIVKWVNDLDTTKQQSRNTIRSNLNVLHDALETAVYELNYLEKNVAKKIKLPTAKEEQKLKFYSKNELAQMLEYLSSYKLGKYAHSIQYYVLFYLLASTGLRLGEALALEWSDIDGDKLSVNKSLSYDDHNNSIITPPKSKTSIRTIKIDDRLVHLLKKHKINKNECILRYRSYDSPINESMVFSNENGNYLRHSVVREFFYKTCEPTNVPVLSPHALRHSHAVHLLQSGANIKYVSTRLGHSTISVTADIYMHITEKIEDDSLKLYQNYMNEKGALKEHS</sequence>
<dbReference type="PROSITE" id="PS51898">
    <property type="entry name" value="TYR_RECOMBINASE"/>
    <property type="match status" value="1"/>
</dbReference>
<protein>
    <recommendedName>
        <fullName evidence="10">Site-specific integrase</fullName>
    </recommendedName>
</protein>
<dbReference type="RefSeq" id="WP_077151589.1">
    <property type="nucleotide sequence ID" value="NZ_CABMMO010000007.1"/>
</dbReference>
<dbReference type="InterPro" id="IPR010998">
    <property type="entry name" value="Integrase_recombinase_N"/>
</dbReference>
<dbReference type="InterPro" id="IPR028259">
    <property type="entry name" value="AP2-like_int_N"/>
</dbReference>
<dbReference type="InterPro" id="IPR004107">
    <property type="entry name" value="Integrase_SAM-like_N"/>
</dbReference>
<proteinExistence type="inferred from homology"/>
<evidence type="ECO:0008006" key="10">
    <source>
        <dbReference type="Google" id="ProtNLM"/>
    </source>
</evidence>
<comment type="caution">
    <text evidence="8">The sequence shown here is derived from an EMBL/GenBank/DDBJ whole genome shotgun (WGS) entry which is preliminary data.</text>
</comment>
<dbReference type="InterPro" id="IPR002104">
    <property type="entry name" value="Integrase_catalytic"/>
</dbReference>
<evidence type="ECO:0000259" key="7">
    <source>
        <dbReference type="PROSITE" id="PS51900"/>
    </source>
</evidence>
<dbReference type="CDD" id="cd01189">
    <property type="entry name" value="INT_ICEBs1_C_like"/>
    <property type="match status" value="1"/>
</dbReference>
<evidence type="ECO:0000256" key="5">
    <source>
        <dbReference type="PROSITE-ProRule" id="PRU01248"/>
    </source>
</evidence>
<dbReference type="AlphaFoldDB" id="A0A1V2UIC5"/>
<dbReference type="GO" id="GO:0015074">
    <property type="term" value="P:DNA integration"/>
    <property type="evidence" value="ECO:0007669"/>
    <property type="project" value="UniProtKB-KW"/>
</dbReference>
<gene>
    <name evidence="8" type="ORF">BTN92_08300</name>
</gene>
<dbReference type="PANTHER" id="PTHR30349">
    <property type="entry name" value="PHAGE INTEGRASE-RELATED"/>
    <property type="match status" value="1"/>
</dbReference>
<dbReference type="PANTHER" id="PTHR30349:SF64">
    <property type="entry name" value="PROPHAGE INTEGRASE INTD-RELATED"/>
    <property type="match status" value="1"/>
</dbReference>
<keyword evidence="4" id="KW-0233">DNA recombination</keyword>
<dbReference type="InterPro" id="IPR011010">
    <property type="entry name" value="DNA_brk_join_enz"/>
</dbReference>
<dbReference type="Pfam" id="PF14659">
    <property type="entry name" value="Phage_int_SAM_3"/>
    <property type="match status" value="1"/>
</dbReference>
<dbReference type="STRING" id="53346.A5802_002040"/>
<evidence type="ECO:0000313" key="9">
    <source>
        <dbReference type="Proteomes" id="UP000189299"/>
    </source>
</evidence>